<dbReference type="PRINTS" id="PR01490">
    <property type="entry name" value="RTXTOXIND"/>
</dbReference>
<dbReference type="Proteomes" id="UP000001918">
    <property type="component" value="Chromosome"/>
</dbReference>
<dbReference type="EMBL" id="CP001738">
    <property type="protein sequence ID" value="ACY99984.1"/>
    <property type="molecule type" value="Genomic_DNA"/>
</dbReference>
<dbReference type="Gene3D" id="2.40.420.20">
    <property type="match status" value="1"/>
</dbReference>
<reference evidence="3 4" key="1">
    <citation type="journal article" date="2011" name="Stand. Genomic Sci.">
        <title>Complete genome sequence of Thermomonospora curvata type strain (B9).</title>
        <authorList>
            <person name="Chertkov O."/>
            <person name="Sikorski J."/>
            <person name="Nolan M."/>
            <person name="Lapidus A."/>
            <person name="Lucas S."/>
            <person name="Del Rio T.G."/>
            <person name="Tice H."/>
            <person name="Cheng J.F."/>
            <person name="Goodwin L."/>
            <person name="Pitluck S."/>
            <person name="Liolios K."/>
            <person name="Ivanova N."/>
            <person name="Mavromatis K."/>
            <person name="Mikhailova N."/>
            <person name="Ovchinnikova G."/>
            <person name="Pati A."/>
            <person name="Chen A."/>
            <person name="Palaniappan K."/>
            <person name="Djao O.D."/>
            <person name="Land M."/>
            <person name="Hauser L."/>
            <person name="Chang Y.J."/>
            <person name="Jeffries C.D."/>
            <person name="Brettin T."/>
            <person name="Han C."/>
            <person name="Detter J.C."/>
            <person name="Rohde M."/>
            <person name="Goker M."/>
            <person name="Woyke T."/>
            <person name="Bristow J."/>
            <person name="Eisen J.A."/>
            <person name="Markowitz V."/>
            <person name="Hugenholtz P."/>
            <person name="Klenk H.P."/>
            <person name="Kyrpides N.C."/>
        </authorList>
    </citation>
    <scope>NUCLEOTIDE SEQUENCE [LARGE SCALE GENOMIC DNA]</scope>
    <source>
        <strain evidence="4">ATCC 19995 / DSM 43183 / JCM 3096 / KCTC 9072 / NBRC 15933 / NCIMB 10081 / Henssen B9</strain>
    </source>
</reference>
<dbReference type="Gene3D" id="1.10.287.470">
    <property type="entry name" value="Helix hairpin bin"/>
    <property type="match status" value="1"/>
</dbReference>
<dbReference type="eggNOG" id="COG0845">
    <property type="taxonomic scope" value="Bacteria"/>
</dbReference>
<keyword evidence="4" id="KW-1185">Reference proteome</keyword>
<dbReference type="PANTHER" id="PTHR30469">
    <property type="entry name" value="MULTIDRUG RESISTANCE PROTEIN MDTA"/>
    <property type="match status" value="1"/>
</dbReference>
<feature type="region of interest" description="Disordered" evidence="1">
    <location>
        <begin position="115"/>
        <end position="138"/>
    </location>
</feature>
<dbReference type="Gene3D" id="2.40.50.100">
    <property type="match status" value="1"/>
</dbReference>
<evidence type="ECO:0000313" key="3">
    <source>
        <dbReference type="EMBL" id="ACY99984.1"/>
    </source>
</evidence>
<gene>
    <name evidence="3" type="ordered locus">Tcur_4457</name>
</gene>
<proteinExistence type="predicted"/>
<sequence length="455" mass="46578">MSAFCEAGAATRRCLPLVLTGALAIAQLGACAKRDEPEGVRLGTVTRSDVTEVIEAPGTVTARATATLRAPAEGVLKRLHVTDGDRVRRGEILAEIDSPQARERLRQAREADAELAAGTLPMGPEPSASQRRSDHIARQGFQTARRAAAQIPDPGRRARMLAEIAQTEAQYAAAAESARAAVERLHAGLENVTSAMQAVAAAQRVQARAALRAAERTVAELTLRAPFDGVVSLGGPAAPAGDLGELAGRLPQRLGGGDGLQELGGGASAEAASVAEGAPVTAGGAVVTVTDVSRLTVSADVDEADALKVEPGVPAEVEVDAVPGAAYPAEVTGVGAGPARSAGGGVTYRVTLVLRRGRLTDGAEAPWPKPGMSAVVNLRVREVADTVAVPSSAVLTSGRDNAVWVVSGGRAQRRIIRIGAQGETMTEVTAGLRVGERIVVRGAGAVEQGQELPGR</sequence>
<dbReference type="GO" id="GO:1990281">
    <property type="term" value="C:efflux pump complex"/>
    <property type="evidence" value="ECO:0007669"/>
    <property type="project" value="TreeGrafter"/>
</dbReference>
<dbReference type="RefSeq" id="WP_012854767.1">
    <property type="nucleotide sequence ID" value="NC_013510.1"/>
</dbReference>
<dbReference type="KEGG" id="tcu:Tcur_4457"/>
<organism evidence="3 4">
    <name type="scientific">Thermomonospora curvata (strain ATCC 19995 / DSM 43183 / JCM 3096 / KCTC 9072 / NBRC 15933 / NCIMB 10081 / Henssen B9)</name>
    <dbReference type="NCBI Taxonomy" id="471852"/>
    <lineage>
        <taxon>Bacteria</taxon>
        <taxon>Bacillati</taxon>
        <taxon>Actinomycetota</taxon>
        <taxon>Actinomycetes</taxon>
        <taxon>Streptosporangiales</taxon>
        <taxon>Thermomonosporaceae</taxon>
        <taxon>Thermomonospora</taxon>
    </lineage>
</organism>
<feature type="domain" description="YknX-like C-terminal permuted SH3-like" evidence="2">
    <location>
        <begin position="387"/>
        <end position="451"/>
    </location>
</feature>
<dbReference type="Pfam" id="PF25989">
    <property type="entry name" value="YknX_C"/>
    <property type="match status" value="1"/>
</dbReference>
<evidence type="ECO:0000313" key="4">
    <source>
        <dbReference type="Proteomes" id="UP000001918"/>
    </source>
</evidence>
<protein>
    <submittedName>
        <fullName evidence="3">Efflux transporter, RND family, MFP subunit</fullName>
    </submittedName>
</protein>
<evidence type="ECO:0000259" key="2">
    <source>
        <dbReference type="Pfam" id="PF25989"/>
    </source>
</evidence>
<dbReference type="OrthoDB" id="3518416at2"/>
<dbReference type="SUPFAM" id="SSF111369">
    <property type="entry name" value="HlyD-like secretion proteins"/>
    <property type="match status" value="1"/>
</dbReference>
<accession>D1A4B0</accession>
<dbReference type="AlphaFoldDB" id="D1A4B0"/>
<dbReference type="STRING" id="471852.Tcur_4457"/>
<dbReference type="HOGENOM" id="CLU_045657_0_0_11"/>
<name>D1A4B0_THECD</name>
<dbReference type="GO" id="GO:0015562">
    <property type="term" value="F:efflux transmembrane transporter activity"/>
    <property type="evidence" value="ECO:0007669"/>
    <property type="project" value="TreeGrafter"/>
</dbReference>
<dbReference type="Gene3D" id="2.40.30.170">
    <property type="match status" value="1"/>
</dbReference>
<dbReference type="InterPro" id="IPR058637">
    <property type="entry name" value="YknX-like_C"/>
</dbReference>
<evidence type="ECO:0000256" key="1">
    <source>
        <dbReference type="SAM" id="MobiDB-lite"/>
    </source>
</evidence>